<feature type="chain" id="PRO_5024994410" description="Bys1 family protein" evidence="2">
    <location>
        <begin position="20"/>
        <end position="163"/>
    </location>
</feature>
<evidence type="ECO:0000256" key="1">
    <source>
        <dbReference type="SAM" id="MobiDB-lite"/>
    </source>
</evidence>
<evidence type="ECO:0000313" key="4">
    <source>
        <dbReference type="Proteomes" id="UP000327118"/>
    </source>
</evidence>
<reference evidence="4" key="1">
    <citation type="submission" date="2019-04" db="EMBL/GenBank/DDBJ databases">
        <title>Friends and foes A comparative genomics studyof 23 Aspergillus species from section Flavi.</title>
        <authorList>
            <consortium name="DOE Joint Genome Institute"/>
            <person name="Kjaerbolling I."/>
            <person name="Vesth T."/>
            <person name="Frisvad J.C."/>
            <person name="Nybo J.L."/>
            <person name="Theobald S."/>
            <person name="Kildgaard S."/>
            <person name="Isbrandt T."/>
            <person name="Kuo A."/>
            <person name="Sato A."/>
            <person name="Lyhne E.K."/>
            <person name="Kogle M.E."/>
            <person name="Wiebenga A."/>
            <person name="Kun R.S."/>
            <person name="Lubbers R.J."/>
            <person name="Makela M.R."/>
            <person name="Barry K."/>
            <person name="Chovatia M."/>
            <person name="Clum A."/>
            <person name="Daum C."/>
            <person name="Haridas S."/>
            <person name="He G."/>
            <person name="LaButti K."/>
            <person name="Lipzen A."/>
            <person name="Mondo S."/>
            <person name="Riley R."/>
            <person name="Salamov A."/>
            <person name="Simmons B.A."/>
            <person name="Magnuson J.K."/>
            <person name="Henrissat B."/>
            <person name="Mortensen U.H."/>
            <person name="Larsen T.O."/>
            <person name="Devries R.P."/>
            <person name="Grigoriev I.V."/>
            <person name="Machida M."/>
            <person name="Baker S.E."/>
            <person name="Andersen M.R."/>
        </authorList>
    </citation>
    <scope>NUCLEOTIDE SEQUENCE [LARGE SCALE GENOMIC DNA]</scope>
    <source>
        <strain evidence="4">CBS 553.77</strain>
    </source>
</reference>
<dbReference type="PANTHER" id="PTHR36195:SF5">
    <property type="entry name" value="BYS1 FAMILY PROTEIN (AFU_ORTHOLOGUE AFUA_2G04533)"/>
    <property type="match status" value="1"/>
</dbReference>
<proteinExistence type="predicted"/>
<organism evidence="3 4">
    <name type="scientific">Aspergillus coremiiformis</name>
    <dbReference type="NCBI Taxonomy" id="138285"/>
    <lineage>
        <taxon>Eukaryota</taxon>
        <taxon>Fungi</taxon>
        <taxon>Dikarya</taxon>
        <taxon>Ascomycota</taxon>
        <taxon>Pezizomycotina</taxon>
        <taxon>Eurotiomycetes</taxon>
        <taxon>Eurotiomycetidae</taxon>
        <taxon>Eurotiales</taxon>
        <taxon>Aspergillaceae</taxon>
        <taxon>Aspergillus</taxon>
        <taxon>Aspergillus subgen. Circumdati</taxon>
    </lineage>
</organism>
<feature type="signal peptide" evidence="2">
    <location>
        <begin position="1"/>
        <end position="19"/>
    </location>
</feature>
<evidence type="ECO:0008006" key="5">
    <source>
        <dbReference type="Google" id="ProtNLM"/>
    </source>
</evidence>
<protein>
    <recommendedName>
        <fullName evidence="5">Bys1 family protein</fullName>
    </recommendedName>
</protein>
<evidence type="ECO:0000256" key="2">
    <source>
        <dbReference type="SAM" id="SignalP"/>
    </source>
</evidence>
<dbReference type="OrthoDB" id="3682664at2759"/>
<dbReference type="InterPro" id="IPR006771">
    <property type="entry name" value="CetA-like"/>
</dbReference>
<dbReference type="EMBL" id="ML739071">
    <property type="protein sequence ID" value="KAE8354491.1"/>
    <property type="molecule type" value="Genomic_DNA"/>
</dbReference>
<keyword evidence="4" id="KW-1185">Reference proteome</keyword>
<feature type="region of interest" description="Disordered" evidence="1">
    <location>
        <begin position="140"/>
        <end position="163"/>
    </location>
</feature>
<dbReference type="PANTHER" id="PTHR36195">
    <property type="entry name" value="DOMAIN PROTEIN, PUTATIVE (AFU_ORTHOLOGUE AFUA_5G01990)-RELATED-RELATED"/>
    <property type="match status" value="1"/>
</dbReference>
<accession>A0A5N6Z9Z8</accession>
<dbReference type="Proteomes" id="UP000327118">
    <property type="component" value="Unassembled WGS sequence"/>
</dbReference>
<sequence>MHFNLKPLLLLLLPALALSSPLHTTIPHNQTTTPGSAMVRNNCNFSIYLWSVGSTVGPERHLPQGTSYSEIFRRDPQTGGVSIKLTTVRNGLSTSAAQTIFAYNLVEERVWYDLSDVFGDPFKGHRVFLDGETNIIWEGGVPPPGGSRVGNQRSDRGLTLTVC</sequence>
<keyword evidence="2" id="KW-0732">Signal</keyword>
<dbReference type="AlphaFoldDB" id="A0A5N6Z9Z8"/>
<evidence type="ECO:0000313" key="3">
    <source>
        <dbReference type="EMBL" id="KAE8354491.1"/>
    </source>
</evidence>
<name>A0A5N6Z9Z8_9EURO</name>
<dbReference type="Pfam" id="PF04681">
    <property type="entry name" value="Bys1"/>
    <property type="match status" value="1"/>
</dbReference>
<gene>
    <name evidence="3" type="ORF">BDV28DRAFT_147032</name>
</gene>